<protein>
    <submittedName>
        <fullName evidence="1">Uncharacterized protein</fullName>
    </submittedName>
</protein>
<dbReference type="EMBL" id="JAPFQA010000016">
    <property type="protein sequence ID" value="MCZ8547638.1"/>
    <property type="molecule type" value="Genomic_DNA"/>
</dbReference>
<sequence length="175" mass="18410">MPSTMEAVDVLAARVGFDKPRVRAVARSLTDAGRLPPGAPARSPMLDISNVVDLLIGCAVDVPLRAVADTVAKIRELTPAGTPISALPASLQYSAGNYLDSLADLAADGSKDVRRVKLEFVGNWNEVAIHQPDGTINRFVEPGALASNWQHTGHRRSTAVNGAAFADAINDLFGA</sequence>
<accession>A0ABT4R1B0</accession>
<dbReference type="Proteomes" id="UP001152178">
    <property type="component" value="Unassembled WGS sequence"/>
</dbReference>
<dbReference type="RefSeq" id="WP_269907911.1">
    <property type="nucleotide sequence ID" value="NZ_JAPFQA010000016.1"/>
</dbReference>
<evidence type="ECO:0000313" key="1">
    <source>
        <dbReference type="EMBL" id="MCZ8547638.1"/>
    </source>
</evidence>
<comment type="caution">
    <text evidence="1">The sequence shown here is derived from an EMBL/GenBank/DDBJ whole genome shotgun (WGS) entry which is preliminary data.</text>
</comment>
<evidence type="ECO:0000313" key="2">
    <source>
        <dbReference type="Proteomes" id="UP001152178"/>
    </source>
</evidence>
<proteinExistence type="predicted"/>
<reference evidence="1" key="1">
    <citation type="submission" date="2022-11" db="EMBL/GenBank/DDBJ databases">
        <authorList>
            <person name="Coimbra C."/>
        </authorList>
    </citation>
    <scope>NUCLEOTIDE SEQUENCE</scope>
    <source>
        <strain evidence="1">Jales19</strain>
    </source>
</reference>
<keyword evidence="2" id="KW-1185">Reference proteome</keyword>
<name>A0ABT4R1B0_9HYPH</name>
<gene>
    <name evidence="1" type="ORF">OOJ09_25920</name>
</gene>
<organism evidence="1 2">
    <name type="scientific">Mesorhizobium qingshengii</name>
    <dbReference type="NCBI Taxonomy" id="1165689"/>
    <lineage>
        <taxon>Bacteria</taxon>
        <taxon>Pseudomonadati</taxon>
        <taxon>Pseudomonadota</taxon>
        <taxon>Alphaproteobacteria</taxon>
        <taxon>Hyphomicrobiales</taxon>
        <taxon>Phyllobacteriaceae</taxon>
        <taxon>Mesorhizobium</taxon>
    </lineage>
</organism>